<accession>A0ACB8SEM3</accession>
<evidence type="ECO:0000313" key="1">
    <source>
        <dbReference type="EMBL" id="KAI0054326.1"/>
    </source>
</evidence>
<reference evidence="1" key="1">
    <citation type="submission" date="2021-03" db="EMBL/GenBank/DDBJ databases">
        <authorList>
            <consortium name="DOE Joint Genome Institute"/>
            <person name="Ahrendt S."/>
            <person name="Looney B.P."/>
            <person name="Miyauchi S."/>
            <person name="Morin E."/>
            <person name="Drula E."/>
            <person name="Courty P.E."/>
            <person name="Chicoki N."/>
            <person name="Fauchery L."/>
            <person name="Kohler A."/>
            <person name="Kuo A."/>
            <person name="Labutti K."/>
            <person name="Pangilinan J."/>
            <person name="Lipzen A."/>
            <person name="Riley R."/>
            <person name="Andreopoulos W."/>
            <person name="He G."/>
            <person name="Johnson J."/>
            <person name="Barry K.W."/>
            <person name="Grigoriev I.V."/>
            <person name="Nagy L."/>
            <person name="Hibbett D."/>
            <person name="Henrissat B."/>
            <person name="Matheny P.B."/>
            <person name="Labbe J."/>
            <person name="Martin F."/>
        </authorList>
    </citation>
    <scope>NUCLEOTIDE SEQUENCE</scope>
    <source>
        <strain evidence="1">HHB10654</strain>
    </source>
</reference>
<organism evidence="1 2">
    <name type="scientific">Artomyces pyxidatus</name>
    <dbReference type="NCBI Taxonomy" id="48021"/>
    <lineage>
        <taxon>Eukaryota</taxon>
        <taxon>Fungi</taxon>
        <taxon>Dikarya</taxon>
        <taxon>Basidiomycota</taxon>
        <taxon>Agaricomycotina</taxon>
        <taxon>Agaricomycetes</taxon>
        <taxon>Russulales</taxon>
        <taxon>Auriscalpiaceae</taxon>
        <taxon>Artomyces</taxon>
    </lineage>
</organism>
<sequence length="86" mass="9773">MWLLAVDLQKDLCSTPPAKSRFERDSSWMLIVRHQGMSCATPDPPWPFHCARSFILLLVPGTFVNWLFPVLKRGAAHITISLPQNL</sequence>
<keyword evidence="2" id="KW-1185">Reference proteome</keyword>
<gene>
    <name evidence="1" type="ORF">BV25DRAFT_1833690</name>
</gene>
<proteinExistence type="predicted"/>
<comment type="caution">
    <text evidence="1">The sequence shown here is derived from an EMBL/GenBank/DDBJ whole genome shotgun (WGS) entry which is preliminary data.</text>
</comment>
<name>A0ACB8SEM3_9AGAM</name>
<reference evidence="1" key="2">
    <citation type="journal article" date="2022" name="New Phytol.">
        <title>Evolutionary transition to the ectomycorrhizal habit in the genomes of a hyperdiverse lineage of mushroom-forming fungi.</title>
        <authorList>
            <person name="Looney B."/>
            <person name="Miyauchi S."/>
            <person name="Morin E."/>
            <person name="Drula E."/>
            <person name="Courty P.E."/>
            <person name="Kohler A."/>
            <person name="Kuo A."/>
            <person name="LaButti K."/>
            <person name="Pangilinan J."/>
            <person name="Lipzen A."/>
            <person name="Riley R."/>
            <person name="Andreopoulos W."/>
            <person name="He G."/>
            <person name="Johnson J."/>
            <person name="Nolan M."/>
            <person name="Tritt A."/>
            <person name="Barry K.W."/>
            <person name="Grigoriev I.V."/>
            <person name="Nagy L.G."/>
            <person name="Hibbett D."/>
            <person name="Henrissat B."/>
            <person name="Matheny P.B."/>
            <person name="Labbe J."/>
            <person name="Martin F.M."/>
        </authorList>
    </citation>
    <scope>NUCLEOTIDE SEQUENCE</scope>
    <source>
        <strain evidence="1">HHB10654</strain>
    </source>
</reference>
<protein>
    <submittedName>
        <fullName evidence="1">Uncharacterized protein</fullName>
    </submittedName>
</protein>
<dbReference type="EMBL" id="MU277511">
    <property type="protein sequence ID" value="KAI0054326.1"/>
    <property type="molecule type" value="Genomic_DNA"/>
</dbReference>
<dbReference type="Proteomes" id="UP000814140">
    <property type="component" value="Unassembled WGS sequence"/>
</dbReference>
<evidence type="ECO:0000313" key="2">
    <source>
        <dbReference type="Proteomes" id="UP000814140"/>
    </source>
</evidence>